<dbReference type="Gene3D" id="1.10.357.10">
    <property type="entry name" value="Tetracycline Repressor, domain 2"/>
    <property type="match status" value="1"/>
</dbReference>
<evidence type="ECO:0000259" key="5">
    <source>
        <dbReference type="PROSITE" id="PS50977"/>
    </source>
</evidence>
<accession>A0A2T0VYY8</accession>
<evidence type="ECO:0000313" key="7">
    <source>
        <dbReference type="Proteomes" id="UP000238007"/>
    </source>
</evidence>
<sequence length="226" mass="25180">MVIFIASKDDRGQLKFDHGQNTGILPFMEARPPQKRRIATRQRLIEAASEIVAESGFAALRVEDVVARAKVAKGTFFSHFEDKDRLMALLIGQEMDRILKQIAQAPAPDTVDGFGPALAPLMGYMGQNRVVFDVVIRFSGAAAIETTELISVNFMEQVMLFAKWVERLQPHIVRSDVDAMLLAEGIQAFIIQAIALEFCALHNSVDVQDRLAPYLRAWLAVPKSTR</sequence>
<evidence type="ECO:0000256" key="1">
    <source>
        <dbReference type="ARBA" id="ARBA00023015"/>
    </source>
</evidence>
<feature type="domain" description="HTH tetR-type" evidence="5">
    <location>
        <begin position="38"/>
        <end position="98"/>
    </location>
</feature>
<evidence type="ECO:0000256" key="3">
    <source>
        <dbReference type="ARBA" id="ARBA00023163"/>
    </source>
</evidence>
<dbReference type="PANTHER" id="PTHR30055">
    <property type="entry name" value="HTH-TYPE TRANSCRIPTIONAL REGULATOR RUTR"/>
    <property type="match status" value="1"/>
</dbReference>
<keyword evidence="2 4" id="KW-0238">DNA-binding</keyword>
<proteinExistence type="predicted"/>
<evidence type="ECO:0000313" key="6">
    <source>
        <dbReference type="EMBL" id="PRY77578.1"/>
    </source>
</evidence>
<dbReference type="InterPro" id="IPR001647">
    <property type="entry name" value="HTH_TetR"/>
</dbReference>
<feature type="DNA-binding region" description="H-T-H motif" evidence="4">
    <location>
        <begin position="61"/>
        <end position="80"/>
    </location>
</feature>
<keyword evidence="3" id="KW-0804">Transcription</keyword>
<dbReference type="Proteomes" id="UP000238007">
    <property type="component" value="Unassembled WGS sequence"/>
</dbReference>
<dbReference type="AlphaFoldDB" id="A0A2T0VYY8"/>
<dbReference type="Pfam" id="PF00440">
    <property type="entry name" value="TetR_N"/>
    <property type="match status" value="1"/>
</dbReference>
<dbReference type="EMBL" id="PVTP01000005">
    <property type="protein sequence ID" value="PRY77578.1"/>
    <property type="molecule type" value="Genomic_DNA"/>
</dbReference>
<dbReference type="SUPFAM" id="SSF46689">
    <property type="entry name" value="Homeodomain-like"/>
    <property type="match status" value="1"/>
</dbReference>
<dbReference type="GO" id="GO:0000976">
    <property type="term" value="F:transcription cis-regulatory region binding"/>
    <property type="evidence" value="ECO:0007669"/>
    <property type="project" value="TreeGrafter"/>
</dbReference>
<evidence type="ECO:0000256" key="4">
    <source>
        <dbReference type="PROSITE-ProRule" id="PRU00335"/>
    </source>
</evidence>
<gene>
    <name evidence="6" type="ORF">CLV80_10561</name>
</gene>
<dbReference type="InterPro" id="IPR050109">
    <property type="entry name" value="HTH-type_TetR-like_transc_reg"/>
</dbReference>
<dbReference type="GO" id="GO:0003700">
    <property type="term" value="F:DNA-binding transcription factor activity"/>
    <property type="evidence" value="ECO:0007669"/>
    <property type="project" value="TreeGrafter"/>
</dbReference>
<name>A0A2T0VYY8_9RHOB</name>
<protein>
    <submittedName>
        <fullName evidence="6">AcrR family transcriptional regulator</fullName>
    </submittedName>
</protein>
<dbReference type="InterPro" id="IPR009057">
    <property type="entry name" value="Homeodomain-like_sf"/>
</dbReference>
<keyword evidence="1" id="KW-0805">Transcription regulation</keyword>
<dbReference type="PROSITE" id="PS50977">
    <property type="entry name" value="HTH_TETR_2"/>
    <property type="match status" value="1"/>
</dbReference>
<reference evidence="6 7" key="1">
    <citation type="submission" date="2018-03" db="EMBL/GenBank/DDBJ databases">
        <title>Genomic Encyclopedia of Archaeal and Bacterial Type Strains, Phase II (KMG-II): from individual species to whole genera.</title>
        <authorList>
            <person name="Goeker M."/>
        </authorList>
    </citation>
    <scope>NUCLEOTIDE SEQUENCE [LARGE SCALE GENOMIC DNA]</scope>
    <source>
        <strain evidence="6 7">DSM 101533</strain>
    </source>
</reference>
<comment type="caution">
    <text evidence="6">The sequence shown here is derived from an EMBL/GenBank/DDBJ whole genome shotgun (WGS) entry which is preliminary data.</text>
</comment>
<evidence type="ECO:0000256" key="2">
    <source>
        <dbReference type="ARBA" id="ARBA00023125"/>
    </source>
</evidence>
<dbReference type="PRINTS" id="PR00455">
    <property type="entry name" value="HTHTETR"/>
</dbReference>
<keyword evidence="7" id="KW-1185">Reference proteome</keyword>
<organism evidence="6 7">
    <name type="scientific">Yoonia maritima</name>
    <dbReference type="NCBI Taxonomy" id="1435347"/>
    <lineage>
        <taxon>Bacteria</taxon>
        <taxon>Pseudomonadati</taxon>
        <taxon>Pseudomonadota</taxon>
        <taxon>Alphaproteobacteria</taxon>
        <taxon>Rhodobacterales</taxon>
        <taxon>Paracoccaceae</taxon>
        <taxon>Yoonia</taxon>
    </lineage>
</organism>
<dbReference type="PANTHER" id="PTHR30055:SF234">
    <property type="entry name" value="HTH-TYPE TRANSCRIPTIONAL REGULATOR BETI"/>
    <property type="match status" value="1"/>
</dbReference>